<keyword evidence="2 4" id="KW-0378">Hydrolase</keyword>
<comment type="catalytic activity">
    <reaction evidence="6">
        <text>3-hydroxy-L-kynurenine + H2O = 3-hydroxyanthranilate + L-alanine + H(+)</text>
        <dbReference type="Rhea" id="RHEA:25143"/>
        <dbReference type="ChEBI" id="CHEBI:15377"/>
        <dbReference type="ChEBI" id="CHEBI:15378"/>
        <dbReference type="ChEBI" id="CHEBI:36559"/>
        <dbReference type="ChEBI" id="CHEBI:57972"/>
        <dbReference type="ChEBI" id="CHEBI:58125"/>
        <dbReference type="EC" id="3.7.1.3"/>
    </reaction>
</comment>
<dbReference type="Pfam" id="PF22580">
    <property type="entry name" value="KYNU_C"/>
    <property type="match status" value="1"/>
</dbReference>
<comment type="pathway">
    <text evidence="4 6">Cofactor biosynthesis; NAD(+) biosynthesis; quinolinate from L-kynurenine: step 2/3.</text>
</comment>
<sequence>MITLDDVRKWDENDELNEYKSEFFLKEDSIYMDGNSLGLLSRRSESALQQSLNDWKEHGIEGWTQADEPWYYMSEKLGRMTAPLLGASPEQVINTGSITTNLHQLLATFYNPEKGRTKIIGDELNFPSDIYAVKSQMALHHLDPEEHFIQIASADGYTLKEEDIIAQMKDDVALLLLPSVLYRSGQLLDMKALTHEAHKHGILVLFDLAHSIGAVPHQLDEWEVDFAVWCTYKYLNSGPGGTGGLYVNRRHLGTHPGLAGWFSSDKEKQFDMDHELTPSSSAGAFQIGTPHILSSAPLLGSLEMLLEAGIEGIRKKSLALTQLFMDLVHQELKGFGFTLRNPVEKERRGGHVCLVHEEAASLCKALKSEGVIPDYRSPNVIRLAPVAFHTSYEDVFNVVRILKEIMQKEKHKSFKNERDIIA</sequence>
<dbReference type="SUPFAM" id="SSF53383">
    <property type="entry name" value="PLP-dependent transferases"/>
    <property type="match status" value="1"/>
</dbReference>
<comment type="function">
    <text evidence="4 6">Catalyzes the cleavage of L-kynurenine (L-Kyn) and L-3-hydroxykynurenine (L-3OHKyn) into anthranilic acid (AA) and 3-hydroxyanthranilic acid (3-OHAA), respectively.</text>
</comment>
<dbReference type="EC" id="3.7.1.3" evidence="4 5"/>
<comment type="similarity">
    <text evidence="4 6">Belongs to the kynureninase family.</text>
</comment>
<evidence type="ECO:0000256" key="5">
    <source>
        <dbReference type="NCBIfam" id="TIGR01814"/>
    </source>
</evidence>
<protein>
    <recommendedName>
        <fullName evidence="4 5">Kynureninase</fullName>
        <ecNumber evidence="4 5">3.7.1.3</ecNumber>
    </recommendedName>
    <alternativeName>
        <fullName evidence="4">L-kynurenine hydrolase</fullName>
    </alternativeName>
</protein>
<dbReference type="Gene3D" id="3.40.640.10">
    <property type="entry name" value="Type I PLP-dependent aspartate aminotransferase-like (Major domain)"/>
    <property type="match status" value="1"/>
</dbReference>
<comment type="catalytic activity">
    <reaction evidence="4 6">
        <text>L-kynurenine + H2O = anthranilate + L-alanine + H(+)</text>
        <dbReference type="Rhea" id="RHEA:16813"/>
        <dbReference type="ChEBI" id="CHEBI:15377"/>
        <dbReference type="ChEBI" id="CHEBI:15378"/>
        <dbReference type="ChEBI" id="CHEBI:16567"/>
        <dbReference type="ChEBI" id="CHEBI:57959"/>
        <dbReference type="ChEBI" id="CHEBI:57972"/>
        <dbReference type="EC" id="3.7.1.3"/>
    </reaction>
</comment>
<dbReference type="PANTHER" id="PTHR14084">
    <property type="entry name" value="KYNURENINASE"/>
    <property type="match status" value="1"/>
</dbReference>
<comment type="cofactor">
    <cofactor evidence="4 6">
        <name>pyridoxal 5'-phosphate</name>
        <dbReference type="ChEBI" id="CHEBI:597326"/>
    </cofactor>
</comment>
<organism evidence="7 8">
    <name type="scientific">Halobacillus kuroshimensis</name>
    <dbReference type="NCBI Taxonomy" id="302481"/>
    <lineage>
        <taxon>Bacteria</taxon>
        <taxon>Bacillati</taxon>
        <taxon>Bacillota</taxon>
        <taxon>Bacilli</taxon>
        <taxon>Bacillales</taxon>
        <taxon>Bacillaceae</taxon>
        <taxon>Halobacillus</taxon>
    </lineage>
</organism>
<evidence type="ECO:0000313" key="8">
    <source>
        <dbReference type="Proteomes" id="UP000663970"/>
    </source>
</evidence>
<keyword evidence="8" id="KW-1185">Reference proteome</keyword>
<feature type="binding site" evidence="4">
    <location>
        <position position="98"/>
    </location>
    <ligand>
        <name>pyridoxal 5'-phosphate</name>
        <dbReference type="ChEBI" id="CHEBI:597326"/>
    </ligand>
</feature>
<dbReference type="HAMAP" id="MF_01970">
    <property type="entry name" value="Kynureninase"/>
    <property type="match status" value="1"/>
</dbReference>
<reference evidence="7 8" key="1">
    <citation type="submission" date="2020-12" db="EMBL/GenBank/DDBJ databases">
        <title>Oil enriched cultivation method for isolating marine PHA-producing bacteria.</title>
        <authorList>
            <person name="Zheng W."/>
            <person name="Yu S."/>
            <person name="Huang Y."/>
        </authorList>
    </citation>
    <scope>NUCLEOTIDE SEQUENCE [LARGE SCALE GENOMIC DNA]</scope>
    <source>
        <strain evidence="7 8">SY-2-6</strain>
    </source>
</reference>
<feature type="binding site" evidence="4">
    <location>
        <position position="261"/>
    </location>
    <ligand>
        <name>pyridoxal 5'-phosphate</name>
        <dbReference type="ChEBI" id="CHEBI:597326"/>
    </ligand>
</feature>
<feature type="binding site" evidence="4">
    <location>
        <position position="99"/>
    </location>
    <ligand>
        <name>pyridoxal 5'-phosphate</name>
        <dbReference type="ChEBI" id="CHEBI:597326"/>
    </ligand>
</feature>
<dbReference type="PIRSF" id="PIRSF038800">
    <property type="entry name" value="KYNU"/>
    <property type="match status" value="1"/>
</dbReference>
<evidence type="ECO:0000256" key="2">
    <source>
        <dbReference type="ARBA" id="ARBA00022801"/>
    </source>
</evidence>
<dbReference type="RefSeq" id="WP_206934426.1">
    <property type="nucleotide sequence ID" value="NZ_JAEKJY010000004.1"/>
</dbReference>
<dbReference type="InterPro" id="IPR015422">
    <property type="entry name" value="PyrdxlP-dep_Trfase_small"/>
</dbReference>
<dbReference type="PANTHER" id="PTHR14084:SF0">
    <property type="entry name" value="KYNURENINASE"/>
    <property type="match status" value="1"/>
</dbReference>
<dbReference type="NCBIfam" id="TIGR01814">
    <property type="entry name" value="kynureninase"/>
    <property type="match status" value="1"/>
</dbReference>
<feature type="binding site" evidence="4">
    <location>
        <begin position="126"/>
        <end position="129"/>
    </location>
    <ligand>
        <name>pyridoxal 5'-phosphate</name>
        <dbReference type="ChEBI" id="CHEBI:597326"/>
    </ligand>
</feature>
<evidence type="ECO:0000256" key="1">
    <source>
        <dbReference type="ARBA" id="ARBA00022642"/>
    </source>
</evidence>
<gene>
    <name evidence="4 7" type="primary">kynU</name>
    <name evidence="7" type="ORF">JF544_12780</name>
</gene>
<evidence type="ECO:0000313" key="7">
    <source>
        <dbReference type="EMBL" id="MBN8236132.1"/>
    </source>
</evidence>
<feature type="binding site" evidence="4">
    <location>
        <position position="207"/>
    </location>
    <ligand>
        <name>pyridoxal 5'-phosphate</name>
        <dbReference type="ChEBI" id="CHEBI:597326"/>
    </ligand>
</feature>
<proteinExistence type="inferred from homology"/>
<evidence type="ECO:0000256" key="4">
    <source>
        <dbReference type="HAMAP-Rule" id="MF_01970"/>
    </source>
</evidence>
<comment type="caution">
    <text evidence="4">Lacks conserved residue(s) required for the propagation of feature annotation.</text>
</comment>
<comment type="pathway">
    <text evidence="4 6">Amino-acid degradation; L-kynurenine degradation; L-alanine and anthranilate from L-kynurenine: step 1/1.</text>
</comment>
<keyword evidence="3 4" id="KW-0663">Pyridoxal phosphate</keyword>
<keyword evidence="1 4" id="KW-0662">Pyridine nucleotide biosynthesis</keyword>
<dbReference type="GO" id="GO:0030429">
    <property type="term" value="F:kynureninase activity"/>
    <property type="evidence" value="ECO:0007669"/>
    <property type="project" value="UniProtKB-EC"/>
</dbReference>
<dbReference type="InterPro" id="IPR010111">
    <property type="entry name" value="Kynureninase"/>
</dbReference>
<name>A0ABS3DXR3_9BACI</name>
<comment type="caution">
    <text evidence="7">The sequence shown here is derived from an EMBL/GenBank/DDBJ whole genome shotgun (WGS) entry which is preliminary data.</text>
</comment>
<evidence type="ECO:0000256" key="6">
    <source>
        <dbReference type="PIRNR" id="PIRNR038800"/>
    </source>
</evidence>
<dbReference type="Proteomes" id="UP000663970">
    <property type="component" value="Unassembled WGS sequence"/>
</dbReference>
<dbReference type="InterPro" id="IPR015421">
    <property type="entry name" value="PyrdxlP-dep_Trfase_major"/>
</dbReference>
<feature type="binding site" evidence="4">
    <location>
        <position position="210"/>
    </location>
    <ligand>
        <name>pyridoxal 5'-phosphate</name>
        <dbReference type="ChEBI" id="CHEBI:597326"/>
    </ligand>
</feature>
<dbReference type="EMBL" id="JAEKJY010000004">
    <property type="protein sequence ID" value="MBN8236132.1"/>
    <property type="molecule type" value="Genomic_DNA"/>
</dbReference>
<dbReference type="Gene3D" id="3.90.1150.10">
    <property type="entry name" value="Aspartate Aminotransferase, domain 1"/>
    <property type="match status" value="1"/>
</dbReference>
<feature type="modified residue" description="N6-(pyridoxal phosphate)lysine" evidence="4">
    <location>
        <position position="233"/>
    </location>
</feature>
<evidence type="ECO:0000256" key="3">
    <source>
        <dbReference type="ARBA" id="ARBA00022898"/>
    </source>
</evidence>
<accession>A0ABS3DXR3</accession>
<comment type="subunit">
    <text evidence="4 6">Homodimer.</text>
</comment>
<feature type="binding site" evidence="4">
    <location>
        <position position="289"/>
    </location>
    <ligand>
        <name>pyridoxal 5'-phosphate</name>
        <dbReference type="ChEBI" id="CHEBI:597326"/>
    </ligand>
</feature>
<feature type="binding site" evidence="4">
    <location>
        <position position="232"/>
    </location>
    <ligand>
        <name>pyridoxal 5'-phosphate</name>
        <dbReference type="ChEBI" id="CHEBI:597326"/>
    </ligand>
</feature>
<dbReference type="InterPro" id="IPR015424">
    <property type="entry name" value="PyrdxlP-dep_Trfase"/>
</dbReference>